<dbReference type="RefSeq" id="WP_083701099.1">
    <property type="nucleotide sequence ID" value="NZ_BMEH01000001.1"/>
</dbReference>
<dbReference type="OrthoDB" id="8479024at2"/>
<dbReference type="Pfam" id="PF07386">
    <property type="entry name" value="DUF1499"/>
    <property type="match status" value="1"/>
</dbReference>
<evidence type="ECO:0000313" key="1">
    <source>
        <dbReference type="EMBL" id="SIS61654.1"/>
    </source>
</evidence>
<dbReference type="Proteomes" id="UP000186141">
    <property type="component" value="Unassembled WGS sequence"/>
</dbReference>
<dbReference type="InterPro" id="IPR010865">
    <property type="entry name" value="DUF1499"/>
</dbReference>
<keyword evidence="2" id="KW-1185">Reference proteome</keyword>
<dbReference type="EMBL" id="FTOT01000001">
    <property type="protein sequence ID" value="SIS61654.1"/>
    <property type="molecule type" value="Genomic_DNA"/>
</dbReference>
<gene>
    <name evidence="1" type="ORF">SAMN05421774_101480</name>
</gene>
<evidence type="ECO:0000313" key="2">
    <source>
        <dbReference type="Proteomes" id="UP000186141"/>
    </source>
</evidence>
<reference evidence="1 2" key="1">
    <citation type="submission" date="2017-01" db="EMBL/GenBank/DDBJ databases">
        <authorList>
            <person name="Mah S.A."/>
            <person name="Swanson W.J."/>
            <person name="Moy G.W."/>
            <person name="Vacquier V.D."/>
        </authorList>
    </citation>
    <scope>NUCLEOTIDE SEQUENCE [LARGE SCALE GENOMIC DNA]</scope>
    <source>
        <strain evidence="1 2">DSM 26375</strain>
    </source>
</reference>
<organism evidence="1 2">
    <name type="scientific">Gemmobacter megaterium</name>
    <dbReference type="NCBI Taxonomy" id="1086013"/>
    <lineage>
        <taxon>Bacteria</taxon>
        <taxon>Pseudomonadati</taxon>
        <taxon>Pseudomonadota</taxon>
        <taxon>Alphaproteobacteria</taxon>
        <taxon>Rhodobacterales</taxon>
        <taxon>Paracoccaceae</taxon>
        <taxon>Gemmobacter</taxon>
    </lineage>
</organism>
<dbReference type="AlphaFoldDB" id="A0A1N7KJH0"/>
<proteinExistence type="predicted"/>
<name>A0A1N7KJH0_9RHOB</name>
<accession>A0A1N7KJH0</accession>
<sequence>MKLVLYLVAAAGIAVAGLLVWVRVAPSDPARWHVDPVVAPDPATPNWARIQPGEIVAPEGTLAARLEVALAREPNMRHLAGSLREGWASYVQRSRWIGYPDYISLRILPHAAGGETLAVLSRSRFGRSDLGVNTARLARLRTALQGD</sequence>
<protein>
    <submittedName>
        <fullName evidence="1">Uncharacterized conserved protein, DUF1499 family</fullName>
    </submittedName>
</protein>
<dbReference type="STRING" id="1086013.SAMN05421774_101480"/>